<gene>
    <name evidence="8" type="ORF">SAMN05216252_106480</name>
</gene>
<evidence type="ECO:0000256" key="1">
    <source>
        <dbReference type="ARBA" id="ARBA00007074"/>
    </source>
</evidence>
<evidence type="ECO:0000313" key="9">
    <source>
        <dbReference type="Proteomes" id="UP000198280"/>
    </source>
</evidence>
<dbReference type="OrthoDB" id="5177647at2"/>
<dbReference type="EMBL" id="FZOF01000006">
    <property type="protein sequence ID" value="SNS55854.1"/>
    <property type="molecule type" value="Genomic_DNA"/>
</dbReference>
<feature type="coiled-coil region" evidence="5">
    <location>
        <begin position="46"/>
        <end position="94"/>
    </location>
</feature>
<sequence>MASHRRPKERGRAGTTARTAAGLALAGAASVTLFGEAGHAEPRLTADEARARVDRLYEEAEQATERYNGAKEKADTATGRIERLQDELARRTERLNGTRDGLGSLATAQYRSGGIDPAVQLALASSPGDYLERAGMLDRMSSRQNAALRALSAQRRDIEQLRTETEGELAELRGTRAELARHKRTVEQRLASARQLLGRLTAGQRAEVLSSGGHGSADPARAGRAATGSRTGLAPAAAPNARAARAVSFAYDSLGLPYVWGATGPSAYDCSGFTQAAWRSGGVSLPRTTYTQINAGTRVSRSQLEPGDLVFFYSGISHVGLYVGNGMMIHAPRTGDVVKLAPVDQMPFAGATRPA</sequence>
<evidence type="ECO:0000256" key="2">
    <source>
        <dbReference type="ARBA" id="ARBA00022670"/>
    </source>
</evidence>
<proteinExistence type="inferred from homology"/>
<keyword evidence="5" id="KW-0175">Coiled coil</keyword>
<dbReference type="InterPro" id="IPR051794">
    <property type="entry name" value="PG_Endopeptidase_C40"/>
</dbReference>
<dbReference type="SUPFAM" id="SSF54001">
    <property type="entry name" value="Cysteine proteinases"/>
    <property type="match status" value="1"/>
</dbReference>
<keyword evidence="3" id="KW-0378">Hydrolase</keyword>
<dbReference type="Pfam" id="PF00877">
    <property type="entry name" value="NLPC_P60"/>
    <property type="match status" value="1"/>
</dbReference>
<organism evidence="8 9">
    <name type="scientific">Actinacidiphila glaucinigra</name>
    <dbReference type="NCBI Taxonomy" id="235986"/>
    <lineage>
        <taxon>Bacteria</taxon>
        <taxon>Bacillati</taxon>
        <taxon>Actinomycetota</taxon>
        <taxon>Actinomycetes</taxon>
        <taxon>Kitasatosporales</taxon>
        <taxon>Streptomycetaceae</taxon>
        <taxon>Actinacidiphila</taxon>
    </lineage>
</organism>
<evidence type="ECO:0000256" key="5">
    <source>
        <dbReference type="SAM" id="Coils"/>
    </source>
</evidence>
<protein>
    <submittedName>
        <fullName evidence="8">NlpC/P60 family protein</fullName>
    </submittedName>
</protein>
<keyword evidence="9" id="KW-1185">Reference proteome</keyword>
<dbReference type="PANTHER" id="PTHR47359:SF3">
    <property type="entry name" value="NLP_P60 DOMAIN-CONTAINING PROTEIN-RELATED"/>
    <property type="match status" value="1"/>
</dbReference>
<dbReference type="GO" id="GO:0008234">
    <property type="term" value="F:cysteine-type peptidase activity"/>
    <property type="evidence" value="ECO:0007669"/>
    <property type="project" value="UniProtKB-KW"/>
</dbReference>
<feature type="region of interest" description="Disordered" evidence="6">
    <location>
        <begin position="208"/>
        <end position="237"/>
    </location>
</feature>
<comment type="similarity">
    <text evidence="1">Belongs to the peptidase C40 family.</text>
</comment>
<dbReference type="Proteomes" id="UP000198280">
    <property type="component" value="Unassembled WGS sequence"/>
</dbReference>
<feature type="compositionally biased region" description="Low complexity" evidence="6">
    <location>
        <begin position="220"/>
        <end position="237"/>
    </location>
</feature>
<dbReference type="Gene3D" id="6.10.250.3150">
    <property type="match status" value="1"/>
</dbReference>
<dbReference type="AlphaFoldDB" id="A0A239FIH2"/>
<dbReference type="GO" id="GO:0006508">
    <property type="term" value="P:proteolysis"/>
    <property type="evidence" value="ECO:0007669"/>
    <property type="project" value="UniProtKB-KW"/>
</dbReference>
<evidence type="ECO:0000313" key="8">
    <source>
        <dbReference type="EMBL" id="SNS55854.1"/>
    </source>
</evidence>
<dbReference type="RefSeq" id="WP_089224414.1">
    <property type="nucleotide sequence ID" value="NZ_FZOF01000006.1"/>
</dbReference>
<feature type="coiled-coil region" evidence="5">
    <location>
        <begin position="144"/>
        <end position="189"/>
    </location>
</feature>
<evidence type="ECO:0000256" key="4">
    <source>
        <dbReference type="ARBA" id="ARBA00022807"/>
    </source>
</evidence>
<dbReference type="InterPro" id="IPR038765">
    <property type="entry name" value="Papain-like_cys_pep_sf"/>
</dbReference>
<keyword evidence="2" id="KW-0645">Protease</keyword>
<dbReference type="InterPro" id="IPR000064">
    <property type="entry name" value="NLP_P60_dom"/>
</dbReference>
<name>A0A239FIH2_9ACTN</name>
<dbReference type="PROSITE" id="PS51935">
    <property type="entry name" value="NLPC_P60"/>
    <property type="match status" value="1"/>
</dbReference>
<evidence type="ECO:0000256" key="6">
    <source>
        <dbReference type="SAM" id="MobiDB-lite"/>
    </source>
</evidence>
<evidence type="ECO:0000259" key="7">
    <source>
        <dbReference type="PROSITE" id="PS51935"/>
    </source>
</evidence>
<reference evidence="8 9" key="1">
    <citation type="submission" date="2017-06" db="EMBL/GenBank/DDBJ databases">
        <authorList>
            <person name="Kim H.J."/>
            <person name="Triplett B.A."/>
        </authorList>
    </citation>
    <scope>NUCLEOTIDE SEQUENCE [LARGE SCALE GENOMIC DNA]</scope>
    <source>
        <strain evidence="8 9">CGMCC 4.1858</strain>
    </source>
</reference>
<feature type="domain" description="NlpC/P60" evidence="7">
    <location>
        <begin position="240"/>
        <end position="355"/>
    </location>
</feature>
<evidence type="ECO:0000256" key="3">
    <source>
        <dbReference type="ARBA" id="ARBA00022801"/>
    </source>
</evidence>
<dbReference type="Gene3D" id="3.90.1720.10">
    <property type="entry name" value="endopeptidase domain like (from Nostoc punctiforme)"/>
    <property type="match status" value="1"/>
</dbReference>
<keyword evidence="4" id="KW-0788">Thiol protease</keyword>
<accession>A0A239FIH2</accession>
<dbReference type="PANTHER" id="PTHR47359">
    <property type="entry name" value="PEPTIDOGLYCAN DL-ENDOPEPTIDASE CWLO"/>
    <property type="match status" value="1"/>
</dbReference>